<dbReference type="PANTHER" id="PTHR43214:SF24">
    <property type="entry name" value="TRANSCRIPTIONAL REGULATORY PROTEIN NARL-RELATED"/>
    <property type="match status" value="1"/>
</dbReference>
<dbReference type="InterPro" id="IPR000792">
    <property type="entry name" value="Tscrpt_reg_LuxR_C"/>
</dbReference>
<dbReference type="InterPro" id="IPR016032">
    <property type="entry name" value="Sig_transdc_resp-reg_C-effctor"/>
</dbReference>
<dbReference type="PROSITE" id="PS50043">
    <property type="entry name" value="HTH_LUXR_2"/>
    <property type="match status" value="1"/>
</dbReference>
<keyword evidence="2" id="KW-0805">Transcription regulation</keyword>
<dbReference type="InterPro" id="IPR039420">
    <property type="entry name" value="WalR-like"/>
</dbReference>
<keyword evidence="3" id="KW-0238">DNA-binding</keyword>
<feature type="modified residue" description="4-aspartylphosphate" evidence="5">
    <location>
        <position position="69"/>
    </location>
</feature>
<dbReference type="InterPro" id="IPR011006">
    <property type="entry name" value="CheY-like_superfamily"/>
</dbReference>
<proteinExistence type="predicted"/>
<comment type="caution">
    <text evidence="8">The sequence shown here is derived from an EMBL/GenBank/DDBJ whole genome shotgun (WGS) entry which is preliminary data.</text>
</comment>
<dbReference type="EMBL" id="JAJAGO010000001">
    <property type="protein sequence ID" value="MCT2588780.1"/>
    <property type="molecule type" value="Genomic_DNA"/>
</dbReference>
<dbReference type="Gene3D" id="3.40.50.2300">
    <property type="match status" value="1"/>
</dbReference>
<evidence type="ECO:0000313" key="9">
    <source>
        <dbReference type="Proteomes" id="UP001156389"/>
    </source>
</evidence>
<dbReference type="CDD" id="cd17535">
    <property type="entry name" value="REC_NarL-like"/>
    <property type="match status" value="1"/>
</dbReference>
<dbReference type="SUPFAM" id="SSF46894">
    <property type="entry name" value="C-terminal effector domain of the bipartite response regulators"/>
    <property type="match status" value="1"/>
</dbReference>
<feature type="domain" description="Response regulatory" evidence="7">
    <location>
        <begin position="18"/>
        <end position="136"/>
    </location>
</feature>
<sequence length="243" mass="25820">MTEPAWPAAAATVPVTTRVVIADDQAMVRGSFRVLVDHTPGLKAVGEAATGIEAVELARREQPDVVLMDIRMPGLDGIEATRRICADPETAGVRVLILTTFDLDEYVYAALRAGAAGFLLKDAPPSEVLGAIGVVASGDCLLAPSVTRRLIAEFTRRPEPGRPPVRAFDGVTDRELEVLGLIARGHSNTELAEHLQLSMATVKTHVGRLLAKLHARDRAQLVIVAYETGLVGDRRPGAAGLLG</sequence>
<evidence type="ECO:0000256" key="4">
    <source>
        <dbReference type="ARBA" id="ARBA00023163"/>
    </source>
</evidence>
<dbReference type="InterPro" id="IPR001789">
    <property type="entry name" value="Sig_transdc_resp-reg_receiver"/>
</dbReference>
<dbReference type="PROSITE" id="PS50110">
    <property type="entry name" value="RESPONSE_REGULATORY"/>
    <property type="match status" value="1"/>
</dbReference>
<dbReference type="Pfam" id="PF00196">
    <property type="entry name" value="GerE"/>
    <property type="match status" value="1"/>
</dbReference>
<organism evidence="8 9">
    <name type="scientific">Streptomyces gossypii</name>
    <dbReference type="NCBI Taxonomy" id="2883101"/>
    <lineage>
        <taxon>Bacteria</taxon>
        <taxon>Bacillati</taxon>
        <taxon>Actinomycetota</taxon>
        <taxon>Actinomycetes</taxon>
        <taxon>Kitasatosporales</taxon>
        <taxon>Streptomycetaceae</taxon>
        <taxon>Streptomyces</taxon>
    </lineage>
</organism>
<dbReference type="SMART" id="SM00448">
    <property type="entry name" value="REC"/>
    <property type="match status" value="1"/>
</dbReference>
<dbReference type="RefSeq" id="WP_260215706.1">
    <property type="nucleotide sequence ID" value="NZ_JAJAGO010000001.1"/>
</dbReference>
<feature type="domain" description="HTH luxR-type" evidence="6">
    <location>
        <begin position="164"/>
        <end position="229"/>
    </location>
</feature>
<evidence type="ECO:0000256" key="3">
    <source>
        <dbReference type="ARBA" id="ARBA00023125"/>
    </source>
</evidence>
<dbReference type="SUPFAM" id="SSF52172">
    <property type="entry name" value="CheY-like"/>
    <property type="match status" value="1"/>
</dbReference>
<dbReference type="InterPro" id="IPR058245">
    <property type="entry name" value="NreC/VraR/RcsB-like_REC"/>
</dbReference>
<keyword evidence="4" id="KW-0804">Transcription</keyword>
<evidence type="ECO:0000313" key="8">
    <source>
        <dbReference type="EMBL" id="MCT2588780.1"/>
    </source>
</evidence>
<keyword evidence="1 5" id="KW-0597">Phosphoprotein</keyword>
<keyword evidence="9" id="KW-1185">Reference proteome</keyword>
<dbReference type="SMART" id="SM00421">
    <property type="entry name" value="HTH_LUXR"/>
    <property type="match status" value="1"/>
</dbReference>
<dbReference type="PRINTS" id="PR00038">
    <property type="entry name" value="HTHLUXR"/>
</dbReference>
<evidence type="ECO:0000256" key="1">
    <source>
        <dbReference type="ARBA" id="ARBA00022553"/>
    </source>
</evidence>
<evidence type="ECO:0000259" key="7">
    <source>
        <dbReference type="PROSITE" id="PS50110"/>
    </source>
</evidence>
<name>A0ABT2JLL7_9ACTN</name>
<evidence type="ECO:0000256" key="5">
    <source>
        <dbReference type="PROSITE-ProRule" id="PRU00169"/>
    </source>
</evidence>
<evidence type="ECO:0000259" key="6">
    <source>
        <dbReference type="PROSITE" id="PS50043"/>
    </source>
</evidence>
<evidence type="ECO:0000256" key="2">
    <source>
        <dbReference type="ARBA" id="ARBA00023015"/>
    </source>
</evidence>
<dbReference type="Pfam" id="PF00072">
    <property type="entry name" value="Response_reg"/>
    <property type="match status" value="1"/>
</dbReference>
<gene>
    <name evidence="8" type="ORF">LHJ74_02300</name>
</gene>
<dbReference type="CDD" id="cd06170">
    <property type="entry name" value="LuxR_C_like"/>
    <property type="match status" value="1"/>
</dbReference>
<dbReference type="Proteomes" id="UP001156389">
    <property type="component" value="Unassembled WGS sequence"/>
</dbReference>
<dbReference type="PANTHER" id="PTHR43214">
    <property type="entry name" value="TWO-COMPONENT RESPONSE REGULATOR"/>
    <property type="match status" value="1"/>
</dbReference>
<protein>
    <submittedName>
        <fullName evidence="8">Response regulator transcription factor</fullName>
    </submittedName>
</protein>
<accession>A0ABT2JLL7</accession>
<reference evidence="8 9" key="1">
    <citation type="submission" date="2021-10" db="EMBL/GenBank/DDBJ databases">
        <title>Streptomyces gossypii sp. nov., isolated from soil collected from cotton field.</title>
        <authorList>
            <person name="Ge X."/>
            <person name="Chen X."/>
            <person name="Liu W."/>
        </authorList>
    </citation>
    <scope>NUCLEOTIDE SEQUENCE [LARGE SCALE GENOMIC DNA]</scope>
    <source>
        <strain evidence="8 9">N2-109</strain>
    </source>
</reference>